<dbReference type="GO" id="GO:0008010">
    <property type="term" value="F:structural constituent of chitin-based larval cuticle"/>
    <property type="evidence" value="ECO:0007669"/>
    <property type="project" value="TreeGrafter"/>
</dbReference>
<dbReference type="GeneID" id="105270918"/>
<dbReference type="OrthoDB" id="6515429at2759"/>
<sequence length="290" mass="31661">MLGLILLILYLASGISGLPGGILSEYQDSLGQYSFGYSTPESARSEMRSADGKTRGAFSFVDDSGIIQTAKYTADSESGFRIEATYLPVAPKPVQDTPEVIAAREEHFKAIAEAEEMARIQVSEAELINTEPKMAIPKNDPMEVIVPVETHDEEKSEPADQKRKLMKNENKEELTKSPEEEKGKGSESSQEAVGAGSLAVVKTSFVVPTSNINLQSRIKLEPMRLTSITPFTTLPQDETSARRENVRGASSAVVGVDFIRYSPYSAILASPYAAALQPHYHFVPIVTKIF</sequence>
<feature type="compositionally biased region" description="Basic and acidic residues" evidence="2">
    <location>
        <begin position="150"/>
        <end position="185"/>
    </location>
</feature>
<reference evidence="4" key="1">
    <citation type="submission" date="2015-01" db="EMBL/GenBank/DDBJ databases">
        <title>Transcriptome Assembly of Fopius arisanus.</title>
        <authorList>
            <person name="Geib S."/>
        </authorList>
    </citation>
    <scope>NUCLEOTIDE SEQUENCE</scope>
</reference>
<dbReference type="GO" id="GO:0062129">
    <property type="term" value="C:chitin-based extracellular matrix"/>
    <property type="evidence" value="ECO:0007669"/>
    <property type="project" value="TreeGrafter"/>
</dbReference>
<gene>
    <name evidence="4" type="primary">CUO6_3</name>
    <name evidence="6" type="synonym">LOC105270918</name>
    <name evidence="4" type="ORF">g.36821</name>
</gene>
<evidence type="ECO:0000256" key="2">
    <source>
        <dbReference type="SAM" id="MobiDB-lite"/>
    </source>
</evidence>
<dbReference type="InterPro" id="IPR050468">
    <property type="entry name" value="Cuticle_Struct_Prot"/>
</dbReference>
<evidence type="ECO:0000256" key="1">
    <source>
        <dbReference type="PROSITE-ProRule" id="PRU00497"/>
    </source>
</evidence>
<dbReference type="PROSITE" id="PS51155">
    <property type="entry name" value="CHIT_BIND_RR_2"/>
    <property type="match status" value="1"/>
</dbReference>
<dbReference type="Pfam" id="PF00379">
    <property type="entry name" value="Chitin_bind_4"/>
    <property type="match status" value="1"/>
</dbReference>
<name>A0A0C9QN64_9HYME</name>
<dbReference type="KEGG" id="fas:105270918"/>
<evidence type="ECO:0000313" key="6">
    <source>
        <dbReference type="RefSeq" id="XP_011310454.1"/>
    </source>
</evidence>
<proteinExistence type="predicted"/>
<feature type="region of interest" description="Disordered" evidence="2">
    <location>
        <begin position="150"/>
        <end position="193"/>
    </location>
</feature>
<dbReference type="RefSeq" id="XP_011310454.1">
    <property type="nucleotide sequence ID" value="XM_011312152.1"/>
</dbReference>
<keyword evidence="1" id="KW-0193">Cuticle</keyword>
<organism evidence="4">
    <name type="scientific">Fopius arisanus</name>
    <dbReference type="NCBI Taxonomy" id="64838"/>
    <lineage>
        <taxon>Eukaryota</taxon>
        <taxon>Metazoa</taxon>
        <taxon>Ecdysozoa</taxon>
        <taxon>Arthropoda</taxon>
        <taxon>Hexapoda</taxon>
        <taxon>Insecta</taxon>
        <taxon>Pterygota</taxon>
        <taxon>Neoptera</taxon>
        <taxon>Endopterygota</taxon>
        <taxon>Hymenoptera</taxon>
        <taxon>Apocrita</taxon>
        <taxon>Ichneumonoidea</taxon>
        <taxon>Braconidae</taxon>
        <taxon>Opiinae</taxon>
        <taxon>Fopius</taxon>
    </lineage>
</organism>
<accession>A0A9R1U6N9</accession>
<reference evidence="6" key="2">
    <citation type="submission" date="2025-04" db="UniProtKB">
        <authorList>
            <consortium name="RefSeq"/>
        </authorList>
    </citation>
    <scope>IDENTIFICATION</scope>
    <source>
        <strain evidence="6">USDA-PBARC FA_bdor</strain>
        <tissue evidence="6">Whole organism</tissue>
    </source>
</reference>
<evidence type="ECO:0000313" key="4">
    <source>
        <dbReference type="EMBL" id="JAG74771.1"/>
    </source>
</evidence>
<keyword evidence="5" id="KW-1185">Reference proteome</keyword>
<protein>
    <submittedName>
        <fullName evidence="4">CUO6_3 protein</fullName>
    </submittedName>
</protein>
<feature type="signal peptide" evidence="3">
    <location>
        <begin position="1"/>
        <end position="17"/>
    </location>
</feature>
<keyword evidence="3" id="KW-0732">Signal</keyword>
<dbReference type="AlphaFoldDB" id="A0A0C9QN64"/>
<feature type="chain" id="PRO_5044541498" evidence="3">
    <location>
        <begin position="18"/>
        <end position="290"/>
    </location>
</feature>
<dbReference type="PANTHER" id="PTHR10380">
    <property type="entry name" value="CUTICLE PROTEIN"/>
    <property type="match status" value="1"/>
</dbReference>
<dbReference type="PANTHER" id="PTHR10380:SF196">
    <property type="entry name" value="CUTICULAR PROTEIN 72EA"/>
    <property type="match status" value="1"/>
</dbReference>
<dbReference type="EMBL" id="GBYB01005004">
    <property type="protein sequence ID" value="JAG74771.1"/>
    <property type="molecule type" value="Transcribed_RNA"/>
</dbReference>
<dbReference type="Proteomes" id="UP000694866">
    <property type="component" value="Unplaced"/>
</dbReference>
<accession>A0A0C9QN64</accession>
<evidence type="ECO:0000256" key="3">
    <source>
        <dbReference type="SAM" id="SignalP"/>
    </source>
</evidence>
<dbReference type="InterPro" id="IPR000618">
    <property type="entry name" value="Insect_cuticle"/>
</dbReference>
<evidence type="ECO:0000313" key="5">
    <source>
        <dbReference type="Proteomes" id="UP000694866"/>
    </source>
</evidence>